<dbReference type="InterPro" id="IPR013762">
    <property type="entry name" value="Integrase-like_cat_sf"/>
</dbReference>
<dbReference type="Pfam" id="PF00589">
    <property type="entry name" value="Phage_integrase"/>
    <property type="match status" value="1"/>
</dbReference>
<evidence type="ECO:0000313" key="4">
    <source>
        <dbReference type="Proteomes" id="UP001556220"/>
    </source>
</evidence>
<gene>
    <name evidence="3" type="ORF">ABQJ54_18760</name>
</gene>
<name>A0ABV3QIX0_9GAMM</name>
<evidence type="ECO:0000256" key="1">
    <source>
        <dbReference type="ARBA" id="ARBA00023172"/>
    </source>
</evidence>
<proteinExistence type="predicted"/>
<keyword evidence="1" id="KW-0233">DNA recombination</keyword>
<evidence type="ECO:0000313" key="3">
    <source>
        <dbReference type="EMBL" id="MEW9573800.1"/>
    </source>
</evidence>
<sequence>MPIVACIDRYWLQRGQFLPSRDTAKRSITLWREYWGDTRTITDLTAGAQEDFTTWLSSKGYSDGYVRRVIGVGQTALNRSWKRGEVRQVPFVQLPQGGEAYPHHASRAQLVTLLNTPMPKHMRTYTLIRLCTGCRGDAALDLQPFQVQWDDKLIHLNPAGRRQTKKYRPVVPLTRVLAAHLKTCSAASHYVNWCGRPVGSIRTTWRKIRKAAELPTWFAPKVLRHTVASELRRRGVPGWEVSGLIGHKRGEAAATTGGYAKYDPAYLGKARKALDAWLTDLAKDVPWLRGVSAGSVDAGNRNGAKPESRAVAGSKVVGGTRIELVTPTMSR</sequence>
<evidence type="ECO:0000259" key="2">
    <source>
        <dbReference type="PROSITE" id="PS51898"/>
    </source>
</evidence>
<dbReference type="PROSITE" id="PS51898">
    <property type="entry name" value="TYR_RECOMBINASE"/>
    <property type="match status" value="1"/>
</dbReference>
<dbReference type="Gene3D" id="1.10.443.10">
    <property type="entry name" value="Intergrase catalytic core"/>
    <property type="match status" value="1"/>
</dbReference>
<accession>A0ABV3QIX0</accession>
<dbReference type="InterPro" id="IPR011010">
    <property type="entry name" value="DNA_brk_join_enz"/>
</dbReference>
<reference evidence="3 4" key="1">
    <citation type="submission" date="2024-06" db="EMBL/GenBank/DDBJ databases">
        <authorList>
            <person name="Woo H."/>
        </authorList>
    </citation>
    <scope>NUCLEOTIDE SEQUENCE [LARGE SCALE GENOMIC DNA]</scope>
    <source>
        <strain evidence="3 4">Si-c</strain>
    </source>
</reference>
<keyword evidence="4" id="KW-1185">Reference proteome</keyword>
<dbReference type="Proteomes" id="UP001556220">
    <property type="component" value="Unassembled WGS sequence"/>
</dbReference>
<feature type="domain" description="Tyr recombinase" evidence="2">
    <location>
        <begin position="100"/>
        <end position="272"/>
    </location>
</feature>
<protein>
    <submittedName>
        <fullName evidence="3">Tyrosine-type recombinase/integrase</fullName>
    </submittedName>
</protein>
<dbReference type="InterPro" id="IPR002104">
    <property type="entry name" value="Integrase_catalytic"/>
</dbReference>
<comment type="caution">
    <text evidence="3">The sequence shown here is derived from an EMBL/GenBank/DDBJ whole genome shotgun (WGS) entry which is preliminary data.</text>
</comment>
<dbReference type="EMBL" id="JBFOHK010000006">
    <property type="protein sequence ID" value="MEW9573800.1"/>
    <property type="molecule type" value="Genomic_DNA"/>
</dbReference>
<dbReference type="RefSeq" id="WP_367855883.1">
    <property type="nucleotide sequence ID" value="NZ_JBFOHK010000006.1"/>
</dbReference>
<dbReference type="SUPFAM" id="SSF56349">
    <property type="entry name" value="DNA breaking-rejoining enzymes"/>
    <property type="match status" value="1"/>
</dbReference>
<organism evidence="3 4">
    <name type="scientific">Rhodanobacter lycopersici</name>
    <dbReference type="NCBI Taxonomy" id="3162487"/>
    <lineage>
        <taxon>Bacteria</taxon>
        <taxon>Pseudomonadati</taxon>
        <taxon>Pseudomonadota</taxon>
        <taxon>Gammaproteobacteria</taxon>
        <taxon>Lysobacterales</taxon>
        <taxon>Rhodanobacteraceae</taxon>
        <taxon>Rhodanobacter</taxon>
    </lineage>
</organism>